<name>A0ABY4M9I2_9ACTN</name>
<protein>
    <submittedName>
        <fullName evidence="1">Uncharacterized protein</fullName>
    </submittedName>
</protein>
<evidence type="ECO:0000313" key="2">
    <source>
        <dbReference type="Proteomes" id="UP000830115"/>
    </source>
</evidence>
<dbReference type="Proteomes" id="UP000830115">
    <property type="component" value="Chromosome"/>
</dbReference>
<keyword evidence="2" id="KW-1185">Reference proteome</keyword>
<accession>A0ABY4M9I2</accession>
<dbReference type="EMBL" id="CP086322">
    <property type="protein sequence ID" value="UQA93793.1"/>
    <property type="molecule type" value="Genomic_DNA"/>
</dbReference>
<evidence type="ECO:0000313" key="1">
    <source>
        <dbReference type="EMBL" id="UQA93793.1"/>
    </source>
</evidence>
<dbReference type="RefSeq" id="WP_248864665.1">
    <property type="nucleotide sequence ID" value="NZ_CP086322.1"/>
</dbReference>
<sequence length="108" mass="11362">MRYTAPLTPAQAEQLGKDVGMIVAFAAKALNHMHGVDIDRLMNAFTSSNALDVTAARYLKALEEGHRPGEAAGRAGTALILDWADAVLEASGTRQPDTPSAPATESTQ</sequence>
<organism evidence="1 2">
    <name type="scientific">Streptomyces halobius</name>
    <dbReference type="NCBI Taxonomy" id="2879846"/>
    <lineage>
        <taxon>Bacteria</taxon>
        <taxon>Bacillati</taxon>
        <taxon>Actinomycetota</taxon>
        <taxon>Actinomycetes</taxon>
        <taxon>Kitasatosporales</taxon>
        <taxon>Streptomycetaceae</taxon>
        <taxon>Streptomyces</taxon>
    </lineage>
</organism>
<proteinExistence type="predicted"/>
<reference evidence="1" key="1">
    <citation type="submission" date="2021-10" db="EMBL/GenBank/DDBJ databases">
        <title>Streptomyces nigrumlapis sp.nov.,an antimicrobial producing actinobacterium isolated from Black Gobi rocks.</title>
        <authorList>
            <person name="Wen Y."/>
            <person name="Zhang W."/>
            <person name="Liu X.G."/>
        </authorList>
    </citation>
    <scope>NUCLEOTIDE SEQUENCE</scope>
    <source>
        <strain evidence="1">ST13-2-2</strain>
    </source>
</reference>
<gene>
    <name evidence="1" type="ORF">K9S39_19680</name>
</gene>